<sequence>SLCSLHGICKCFEENMADLVTLHLLVTIGRGLGVTYQLTCSSCPLMISRVHCILRQNKEGEWTITDNKSLNGVWLNQEKLEPRRAHVLCEGTCIKLGVPPPNADKVEFEYDVVKESSSAQASTSWRAVTKDKGSKTKRKSRSEEPELGAAEGSSGSSKTKFPRSSKACREPGLSPRVAKPHTGKDEVDEDRLAPTQQVCRSTAHLDKVRHSMVEIRRLNKQMQEMQEKMNSPQQSDSVDPKDVLLVQIQLRDLQNQLSNEQEHHLHHIQELKQIFQDEQKVRAGSPARVRLTGNSSPPPPRRSPPPPPLVSRSSPSTPLRLPQLAFHPPLVSRSSPSHPLSSPAARLPTPLVSPAARLPTPLSSPAARLPTPSRLPQLAFPPPSRLPQLAFPPPSRLPQLAFPPPLVSAARLPPHSRLPQLAFPPPSRLCSSPSHPPLVSRSSPSHPLVSRSSPSHPLSSPHVSWGQYIHVSWGKSIHVSWGNIYPCELGAIYISM</sequence>
<protein>
    <recommendedName>
        <fullName evidence="12">FHA domain-containing protein</fullName>
    </recommendedName>
</protein>
<keyword evidence="4" id="KW-0863">Zinc-finger</keyword>
<dbReference type="SMART" id="SM00240">
    <property type="entry name" value="FHA"/>
    <property type="match status" value="1"/>
</dbReference>
<feature type="domain" description="FHA" evidence="12">
    <location>
        <begin position="26"/>
        <end position="80"/>
    </location>
</feature>
<dbReference type="GO" id="GO:0006325">
    <property type="term" value="P:chromatin organization"/>
    <property type="evidence" value="ECO:0007669"/>
    <property type="project" value="UniProtKB-KW"/>
</dbReference>
<dbReference type="AlphaFoldDB" id="A0A8C5MU25"/>
<evidence type="ECO:0000256" key="2">
    <source>
        <dbReference type="ARBA" id="ARBA00022723"/>
    </source>
</evidence>
<keyword evidence="8" id="KW-0234">DNA repair</keyword>
<dbReference type="GO" id="GO:0006281">
    <property type="term" value="P:DNA repair"/>
    <property type="evidence" value="ECO:0007669"/>
    <property type="project" value="UniProtKB-KW"/>
</dbReference>
<dbReference type="GO" id="GO:0016740">
    <property type="term" value="F:transferase activity"/>
    <property type="evidence" value="ECO:0007669"/>
    <property type="project" value="UniProtKB-KW"/>
</dbReference>
<evidence type="ECO:0000256" key="1">
    <source>
        <dbReference type="ARBA" id="ARBA00022679"/>
    </source>
</evidence>
<evidence type="ECO:0000259" key="12">
    <source>
        <dbReference type="PROSITE" id="PS50006"/>
    </source>
</evidence>
<dbReference type="CDD" id="cd22663">
    <property type="entry name" value="FHA_RNF8"/>
    <property type="match status" value="1"/>
</dbReference>
<evidence type="ECO:0000313" key="13">
    <source>
        <dbReference type="Ensembl" id="ENSLLEP00000017839.1"/>
    </source>
</evidence>
<evidence type="ECO:0000256" key="5">
    <source>
        <dbReference type="ARBA" id="ARBA00022786"/>
    </source>
</evidence>
<dbReference type="InterPro" id="IPR000253">
    <property type="entry name" value="FHA_dom"/>
</dbReference>
<dbReference type="InterPro" id="IPR008984">
    <property type="entry name" value="SMAD_FHA_dom_sf"/>
</dbReference>
<dbReference type="GeneTree" id="ENSGT00400000022349"/>
<feature type="region of interest" description="Disordered" evidence="11">
    <location>
        <begin position="121"/>
        <end position="196"/>
    </location>
</feature>
<keyword evidence="10" id="KW-0175">Coiled coil</keyword>
<name>A0A8C5MU25_9ANUR</name>
<dbReference type="Ensembl" id="ENSLLET00000018536.1">
    <property type="protein sequence ID" value="ENSLLEP00000017839.1"/>
    <property type="gene ID" value="ENSLLEG00000011334.1"/>
</dbReference>
<evidence type="ECO:0000256" key="4">
    <source>
        <dbReference type="ARBA" id="ARBA00022771"/>
    </source>
</evidence>
<accession>A0A8C5MU25</accession>
<dbReference type="PROSITE" id="PS50006">
    <property type="entry name" value="FHA_DOMAIN"/>
    <property type="match status" value="1"/>
</dbReference>
<keyword evidence="9" id="KW-0539">Nucleus</keyword>
<feature type="coiled-coil region" evidence="10">
    <location>
        <begin position="208"/>
        <end position="235"/>
    </location>
</feature>
<keyword evidence="2" id="KW-0479">Metal-binding</keyword>
<feature type="compositionally biased region" description="Low complexity" evidence="11">
    <location>
        <begin position="310"/>
        <end position="348"/>
    </location>
</feature>
<keyword evidence="7" id="KW-0156">Chromatin regulator</keyword>
<feature type="compositionally biased region" description="Low complexity" evidence="11">
    <location>
        <begin position="431"/>
        <end position="456"/>
    </location>
</feature>
<reference evidence="13" key="1">
    <citation type="submission" date="2025-08" db="UniProtKB">
        <authorList>
            <consortium name="Ensembl"/>
        </authorList>
    </citation>
    <scope>IDENTIFICATION</scope>
</reference>
<dbReference type="Gene3D" id="2.60.200.20">
    <property type="match status" value="1"/>
</dbReference>
<feature type="compositionally biased region" description="Low complexity" evidence="11">
    <location>
        <begin position="147"/>
        <end position="157"/>
    </location>
</feature>
<keyword evidence="1" id="KW-0808">Transferase</keyword>
<organism evidence="13 14">
    <name type="scientific">Leptobrachium leishanense</name>
    <name type="common">Leishan spiny toad</name>
    <dbReference type="NCBI Taxonomy" id="445787"/>
    <lineage>
        <taxon>Eukaryota</taxon>
        <taxon>Metazoa</taxon>
        <taxon>Chordata</taxon>
        <taxon>Craniata</taxon>
        <taxon>Vertebrata</taxon>
        <taxon>Euteleostomi</taxon>
        <taxon>Amphibia</taxon>
        <taxon>Batrachia</taxon>
        <taxon>Anura</taxon>
        <taxon>Pelobatoidea</taxon>
        <taxon>Megophryidae</taxon>
        <taxon>Leptobrachium</taxon>
    </lineage>
</organism>
<feature type="compositionally biased region" description="Pro residues" evidence="11">
    <location>
        <begin position="296"/>
        <end position="309"/>
    </location>
</feature>
<keyword evidence="14" id="KW-1185">Reference proteome</keyword>
<dbReference type="SUPFAM" id="SSF49879">
    <property type="entry name" value="SMAD/FHA domain"/>
    <property type="match status" value="1"/>
</dbReference>
<dbReference type="OrthoDB" id="5330228at2759"/>
<dbReference type="GO" id="GO:0008270">
    <property type="term" value="F:zinc ion binding"/>
    <property type="evidence" value="ECO:0007669"/>
    <property type="project" value="UniProtKB-KW"/>
</dbReference>
<dbReference type="FunFam" id="2.60.200.20:FF:000015">
    <property type="entry name" value="E3 ubiquitin-protein ligase RNF8"/>
    <property type="match status" value="1"/>
</dbReference>
<reference evidence="13" key="2">
    <citation type="submission" date="2025-09" db="UniProtKB">
        <authorList>
            <consortium name="Ensembl"/>
        </authorList>
    </citation>
    <scope>IDENTIFICATION</scope>
</reference>
<evidence type="ECO:0000313" key="14">
    <source>
        <dbReference type="Proteomes" id="UP000694569"/>
    </source>
</evidence>
<dbReference type="Proteomes" id="UP000694569">
    <property type="component" value="Unplaced"/>
</dbReference>
<dbReference type="Pfam" id="PF00498">
    <property type="entry name" value="FHA"/>
    <property type="match status" value="1"/>
</dbReference>
<feature type="region of interest" description="Disordered" evidence="11">
    <location>
        <begin position="280"/>
        <end position="392"/>
    </location>
</feature>
<keyword evidence="6" id="KW-0862">Zinc</keyword>
<keyword evidence="3" id="KW-0227">DNA damage</keyword>
<evidence type="ECO:0000256" key="7">
    <source>
        <dbReference type="ARBA" id="ARBA00022853"/>
    </source>
</evidence>
<proteinExistence type="predicted"/>
<evidence type="ECO:0000256" key="6">
    <source>
        <dbReference type="ARBA" id="ARBA00022833"/>
    </source>
</evidence>
<evidence type="ECO:0000256" key="11">
    <source>
        <dbReference type="SAM" id="MobiDB-lite"/>
    </source>
</evidence>
<evidence type="ECO:0000256" key="3">
    <source>
        <dbReference type="ARBA" id="ARBA00022763"/>
    </source>
</evidence>
<evidence type="ECO:0000256" key="8">
    <source>
        <dbReference type="ARBA" id="ARBA00023204"/>
    </source>
</evidence>
<keyword evidence="5" id="KW-0833">Ubl conjugation pathway</keyword>
<evidence type="ECO:0000256" key="9">
    <source>
        <dbReference type="ARBA" id="ARBA00023242"/>
    </source>
</evidence>
<evidence type="ECO:0000256" key="10">
    <source>
        <dbReference type="SAM" id="Coils"/>
    </source>
</evidence>
<feature type="region of interest" description="Disordered" evidence="11">
    <location>
        <begin position="423"/>
        <end position="456"/>
    </location>
</feature>
<feature type="compositionally biased region" description="Pro residues" evidence="11">
    <location>
        <begin position="379"/>
        <end position="392"/>
    </location>
</feature>